<feature type="compositionally biased region" description="Polar residues" evidence="4">
    <location>
        <begin position="25"/>
        <end position="44"/>
    </location>
</feature>
<keyword evidence="3" id="KW-0539">Nucleus</keyword>
<dbReference type="InterPro" id="IPR051127">
    <property type="entry name" value="Fungal_SecMet_Regulators"/>
</dbReference>
<dbReference type="AlphaFoldDB" id="A0A0N1HK74"/>
<dbReference type="InterPro" id="IPR007219">
    <property type="entry name" value="XnlR_reg_dom"/>
</dbReference>
<dbReference type="SMART" id="SM00906">
    <property type="entry name" value="Fungal_trans"/>
    <property type="match status" value="1"/>
</dbReference>
<dbReference type="VEuPathDB" id="FungiDB:AB675_7396"/>
<evidence type="ECO:0000313" key="7">
    <source>
        <dbReference type="Proteomes" id="UP000038010"/>
    </source>
</evidence>
<dbReference type="GO" id="GO:0000435">
    <property type="term" value="P:positive regulation of transcription from RNA polymerase II promoter by galactose"/>
    <property type="evidence" value="ECO:0007669"/>
    <property type="project" value="TreeGrafter"/>
</dbReference>
<dbReference type="OrthoDB" id="424974at2759"/>
<evidence type="ECO:0000256" key="4">
    <source>
        <dbReference type="SAM" id="MobiDB-lite"/>
    </source>
</evidence>
<reference evidence="6 7" key="1">
    <citation type="submission" date="2015-06" db="EMBL/GenBank/DDBJ databases">
        <title>Draft genome of the ant-associated black yeast Phialophora attae CBS 131958.</title>
        <authorList>
            <person name="Moreno L.F."/>
            <person name="Stielow B.J."/>
            <person name="de Hoog S."/>
            <person name="Vicente V.A."/>
            <person name="Weiss V.A."/>
            <person name="de Vries M."/>
            <person name="Cruz L.M."/>
            <person name="Souza E.M."/>
        </authorList>
    </citation>
    <scope>NUCLEOTIDE SEQUENCE [LARGE SCALE GENOMIC DNA]</scope>
    <source>
        <strain evidence="6 7">CBS 131958</strain>
    </source>
</reference>
<protein>
    <recommendedName>
        <fullName evidence="5">Xylanolytic transcriptional activator regulatory domain-containing protein</fullName>
    </recommendedName>
</protein>
<name>A0A0N1HK74_9EURO</name>
<feature type="region of interest" description="Disordered" evidence="4">
    <location>
        <begin position="1"/>
        <end position="44"/>
    </location>
</feature>
<accession>A0A0N1HK74</accession>
<dbReference type="RefSeq" id="XP_017994508.1">
    <property type="nucleotide sequence ID" value="XM_018147761.1"/>
</dbReference>
<keyword evidence="7" id="KW-1185">Reference proteome</keyword>
<dbReference type="GO" id="GO:0005634">
    <property type="term" value="C:nucleus"/>
    <property type="evidence" value="ECO:0007669"/>
    <property type="project" value="TreeGrafter"/>
</dbReference>
<keyword evidence="2" id="KW-0804">Transcription</keyword>
<feature type="region of interest" description="Disordered" evidence="4">
    <location>
        <begin position="254"/>
        <end position="280"/>
    </location>
</feature>
<evidence type="ECO:0000313" key="6">
    <source>
        <dbReference type="EMBL" id="KPI34545.1"/>
    </source>
</evidence>
<dbReference type="GO" id="GO:0008270">
    <property type="term" value="F:zinc ion binding"/>
    <property type="evidence" value="ECO:0007669"/>
    <property type="project" value="InterPro"/>
</dbReference>
<dbReference type="CDD" id="cd12148">
    <property type="entry name" value="fungal_TF_MHR"/>
    <property type="match status" value="1"/>
</dbReference>
<evidence type="ECO:0000256" key="2">
    <source>
        <dbReference type="ARBA" id="ARBA00023163"/>
    </source>
</evidence>
<evidence type="ECO:0000256" key="1">
    <source>
        <dbReference type="ARBA" id="ARBA00023015"/>
    </source>
</evidence>
<evidence type="ECO:0000256" key="3">
    <source>
        <dbReference type="ARBA" id="ARBA00023242"/>
    </source>
</evidence>
<dbReference type="Pfam" id="PF04082">
    <property type="entry name" value="Fungal_trans"/>
    <property type="match status" value="1"/>
</dbReference>
<feature type="compositionally biased region" description="Low complexity" evidence="4">
    <location>
        <begin position="175"/>
        <end position="191"/>
    </location>
</feature>
<feature type="region of interest" description="Disordered" evidence="4">
    <location>
        <begin position="168"/>
        <end position="197"/>
    </location>
</feature>
<dbReference type="STRING" id="1664694.A0A0N1HK74"/>
<organism evidence="6 7">
    <name type="scientific">Cyphellophora attinorum</name>
    <dbReference type="NCBI Taxonomy" id="1664694"/>
    <lineage>
        <taxon>Eukaryota</taxon>
        <taxon>Fungi</taxon>
        <taxon>Dikarya</taxon>
        <taxon>Ascomycota</taxon>
        <taxon>Pezizomycotina</taxon>
        <taxon>Eurotiomycetes</taxon>
        <taxon>Chaetothyriomycetidae</taxon>
        <taxon>Chaetothyriales</taxon>
        <taxon>Cyphellophoraceae</taxon>
        <taxon>Cyphellophora</taxon>
    </lineage>
</organism>
<keyword evidence="1" id="KW-0805">Transcription regulation</keyword>
<dbReference type="GO" id="GO:0000981">
    <property type="term" value="F:DNA-binding transcription factor activity, RNA polymerase II-specific"/>
    <property type="evidence" value="ECO:0007669"/>
    <property type="project" value="TreeGrafter"/>
</dbReference>
<feature type="domain" description="Xylanolytic transcriptional activator regulatory" evidence="5">
    <location>
        <begin position="360"/>
        <end position="435"/>
    </location>
</feature>
<feature type="compositionally biased region" description="Basic and acidic residues" evidence="4">
    <location>
        <begin position="1"/>
        <end position="24"/>
    </location>
</feature>
<gene>
    <name evidence="6" type="ORF">AB675_7396</name>
</gene>
<dbReference type="GeneID" id="28739641"/>
<dbReference type="PANTHER" id="PTHR47424:SF4">
    <property type="entry name" value="ZN(II)2CYS6 TRANSCRIPTION FACTOR (EUROFUNG)"/>
    <property type="match status" value="1"/>
</dbReference>
<dbReference type="Proteomes" id="UP000038010">
    <property type="component" value="Unassembled WGS sequence"/>
</dbReference>
<dbReference type="EMBL" id="LFJN01000057">
    <property type="protein sequence ID" value="KPI34545.1"/>
    <property type="molecule type" value="Genomic_DNA"/>
</dbReference>
<comment type="caution">
    <text evidence="6">The sequence shown here is derived from an EMBL/GenBank/DDBJ whole genome shotgun (WGS) entry which is preliminary data.</text>
</comment>
<evidence type="ECO:0000259" key="5">
    <source>
        <dbReference type="SMART" id="SM00906"/>
    </source>
</evidence>
<dbReference type="PANTHER" id="PTHR47424">
    <property type="entry name" value="REGULATORY PROTEIN GAL4"/>
    <property type="match status" value="1"/>
</dbReference>
<proteinExistence type="predicted"/>
<dbReference type="GO" id="GO:0000978">
    <property type="term" value="F:RNA polymerase II cis-regulatory region sequence-specific DNA binding"/>
    <property type="evidence" value="ECO:0007669"/>
    <property type="project" value="TreeGrafter"/>
</dbReference>
<dbReference type="GO" id="GO:0006351">
    <property type="term" value="P:DNA-templated transcription"/>
    <property type="evidence" value="ECO:0007669"/>
    <property type="project" value="InterPro"/>
</dbReference>
<sequence>MQQRIAELERAEESRKNTSPDSRDTPVNPTAPTLSNGCTSGNQTFSELNQNMHQTADTASQPLDSRPFGGLSYGNAMSRPVGPVRFATDSDQILSLAQNPRLVTSAQNTTAISHSSSTDGPEDTALKHAETLPPNDEIGVVAPRFGYYGDSSALTFMSQVRSVLDHAESGAGNLESEPSSPAAAPVAPTSTNTRPNRNLAGFQRAADLQLYALPSREHADALLEGYWAWVHNLHPYLDRTHFSERYESIWGASRAANSGRGPEHHSSTSQAARDADRMTKDERGDKKTFYCTLNIVFALSCQFDPTLDPAGSGMSDIFWQRAKTLIEQDFNIFNKGSIPLIQALLLFSAYMQSTELSGGCWLTCSAAISVAQINGLHEVHSGVPPGFKSQKELDLRRRVWGGCIMLDRSLSMIYGRPSIMTSRTWVGHHNRLHNHGLSPNHSPIKTRSPDDSFEYPEFFHHNVQLHNILGAILAEFYERPPDEEEDQPPPLRNATGSKRDAFHATVMIRRINDGDFQSLLQFDTALLQWKSQLPAQLRFPFDSEIGDPQSNNVVDTEVAHRQAAVMHARFWHIRILLFRPLLLRTLADFRRQARQSETNDEQKSTLHEGLLVQSSVLCISAAQELSRLITENLEKETDLLPEWWHDIFLTNAASVPIPTANYNAASSLNVVGQTDASDLENLDYHGMPHASLPPDGQNMWAFDDFHDVPAHSVDAYFTNWSPNSTNMAFLTAIPFESGQLPQ</sequence>